<dbReference type="GeneID" id="85317466"/>
<organism evidence="1 2">
    <name type="scientific">Lasiosphaeria miniovina</name>
    <dbReference type="NCBI Taxonomy" id="1954250"/>
    <lineage>
        <taxon>Eukaryota</taxon>
        <taxon>Fungi</taxon>
        <taxon>Dikarya</taxon>
        <taxon>Ascomycota</taxon>
        <taxon>Pezizomycotina</taxon>
        <taxon>Sordariomycetes</taxon>
        <taxon>Sordariomycetidae</taxon>
        <taxon>Sordariales</taxon>
        <taxon>Lasiosphaeriaceae</taxon>
        <taxon>Lasiosphaeria</taxon>
    </lineage>
</organism>
<protein>
    <submittedName>
        <fullName evidence="1">Uncharacterized protein</fullName>
    </submittedName>
</protein>
<dbReference type="EMBL" id="JAUIRO010000004">
    <property type="protein sequence ID" value="KAK0717288.1"/>
    <property type="molecule type" value="Genomic_DNA"/>
</dbReference>
<name>A0AA40DZL6_9PEZI</name>
<keyword evidence="2" id="KW-1185">Reference proteome</keyword>
<sequence length="78" mass="8990">MRCDTPPSFFQLTIVRRPPTLTEGLCFKKKKKKTASAERGTRAMRWLRLPSGWKAKKHIAPGIRWSSPTQLLSRTTLH</sequence>
<gene>
    <name evidence="1" type="ORF">B0T26DRAFT_293064</name>
</gene>
<comment type="caution">
    <text evidence="1">The sequence shown here is derived from an EMBL/GenBank/DDBJ whole genome shotgun (WGS) entry which is preliminary data.</text>
</comment>
<dbReference type="RefSeq" id="XP_060296081.1">
    <property type="nucleotide sequence ID" value="XM_060434196.1"/>
</dbReference>
<proteinExistence type="predicted"/>
<accession>A0AA40DZL6</accession>
<reference evidence="1" key="1">
    <citation type="submission" date="2023-06" db="EMBL/GenBank/DDBJ databases">
        <title>Genome-scale phylogeny and comparative genomics of the fungal order Sordariales.</title>
        <authorList>
            <consortium name="Lawrence Berkeley National Laboratory"/>
            <person name="Hensen N."/>
            <person name="Bonometti L."/>
            <person name="Westerberg I."/>
            <person name="Brannstrom I.O."/>
            <person name="Guillou S."/>
            <person name="Cros-Aarteil S."/>
            <person name="Calhoun S."/>
            <person name="Haridas S."/>
            <person name="Kuo A."/>
            <person name="Mondo S."/>
            <person name="Pangilinan J."/>
            <person name="Riley R."/>
            <person name="LaButti K."/>
            <person name="Andreopoulos B."/>
            <person name="Lipzen A."/>
            <person name="Chen C."/>
            <person name="Yanf M."/>
            <person name="Daum C."/>
            <person name="Ng V."/>
            <person name="Clum A."/>
            <person name="Steindorff A."/>
            <person name="Ohm R."/>
            <person name="Martin F."/>
            <person name="Silar P."/>
            <person name="Natvig D."/>
            <person name="Lalanne C."/>
            <person name="Gautier V."/>
            <person name="Ament-velasquez S.L."/>
            <person name="Kruys A."/>
            <person name="Hutchinson M.I."/>
            <person name="Powell A.J."/>
            <person name="Barry K."/>
            <person name="Miller A.N."/>
            <person name="Grigoriev I.V."/>
            <person name="Debuchy R."/>
            <person name="Gladieux P."/>
            <person name="Thoren M.H."/>
            <person name="Johannesson H."/>
        </authorList>
    </citation>
    <scope>NUCLEOTIDE SEQUENCE</scope>
    <source>
        <strain evidence="1">SMH2392-1A</strain>
    </source>
</reference>
<evidence type="ECO:0000313" key="1">
    <source>
        <dbReference type="EMBL" id="KAK0717288.1"/>
    </source>
</evidence>
<dbReference type="AlphaFoldDB" id="A0AA40DZL6"/>
<dbReference type="Proteomes" id="UP001172101">
    <property type="component" value="Unassembled WGS sequence"/>
</dbReference>
<evidence type="ECO:0000313" key="2">
    <source>
        <dbReference type="Proteomes" id="UP001172101"/>
    </source>
</evidence>